<feature type="transmembrane region" description="Helical" evidence="10">
    <location>
        <begin position="53"/>
        <end position="75"/>
    </location>
</feature>
<evidence type="ECO:0000256" key="1">
    <source>
        <dbReference type="ARBA" id="ARBA00004429"/>
    </source>
</evidence>
<comment type="caution">
    <text evidence="11">The sequence shown here is derived from an EMBL/GenBank/DDBJ whole genome shotgun (WGS) entry which is preliminary data.</text>
</comment>
<dbReference type="PIRSF" id="PIRSF006603">
    <property type="entry name" value="DinF"/>
    <property type="match status" value="1"/>
</dbReference>
<organism evidence="11 12">
    <name type="scientific">Aquilutibacter rugosus</name>
    <dbReference type="NCBI Taxonomy" id="3115820"/>
    <lineage>
        <taxon>Bacteria</taxon>
        <taxon>Pseudomonadati</taxon>
        <taxon>Pseudomonadota</taxon>
        <taxon>Gammaproteobacteria</taxon>
        <taxon>Lysobacterales</taxon>
        <taxon>Lysobacteraceae</taxon>
        <taxon>Aquilutibacter</taxon>
    </lineage>
</organism>
<dbReference type="Pfam" id="PF01554">
    <property type="entry name" value="MatE"/>
    <property type="match status" value="2"/>
</dbReference>
<feature type="transmembrane region" description="Helical" evidence="10">
    <location>
        <begin position="201"/>
        <end position="222"/>
    </location>
</feature>
<dbReference type="InterPro" id="IPR002528">
    <property type="entry name" value="MATE_fam"/>
</dbReference>
<keyword evidence="4" id="KW-1003">Cell membrane</keyword>
<feature type="transmembrane region" description="Helical" evidence="10">
    <location>
        <begin position="142"/>
        <end position="160"/>
    </location>
</feature>
<accession>A0ABU7UZN2</accession>
<dbReference type="PANTHER" id="PTHR43298:SF2">
    <property type="entry name" value="FMN_FAD EXPORTER YEEO-RELATED"/>
    <property type="match status" value="1"/>
</dbReference>
<evidence type="ECO:0000256" key="5">
    <source>
        <dbReference type="ARBA" id="ARBA00022692"/>
    </source>
</evidence>
<evidence type="ECO:0000256" key="10">
    <source>
        <dbReference type="SAM" id="Phobius"/>
    </source>
</evidence>
<sequence>MTATSDSGTNRRRLRGEMGTTTRLAAPLIVGHVSTAMISFVDSVIAGHHHTATLASVSVATAMMWFAIMLPLGVLMSIPPMVSEMDGSGQRSRVGPLFRQALWLAIGIATVLFFYLTFAPALLGVVGMDPLIVPGARDFLHAVRWGMPGLCLFFCMRYLAEGLHWTRPTMYLSLLGLAVLAPVGYVLTFGLLGLPSMGAKGLGYASALSMWIQALGFLLVLLRSQRLHELRLFKQWDWPQWPVIRRTLVVGLPIGVMVLMEGGLFTTTAVLMGRLGALQSSAHQIAISVATLCFMIPLGVAEATTVRVGHALGRNDYAAIRRAMYAGLAIVLMTQLVSASIMILGNHQLASLYSEDTAVLTLASSLLLFAATFQFPDGVQVISAATLRGLQDTTVPMWMAVFSYWMIGMPVGILLGFYYGMGPKGMWIGLICGLTLAAILLNTRARATIRRHLSTAS</sequence>
<evidence type="ECO:0000313" key="11">
    <source>
        <dbReference type="EMBL" id="MEF2155433.1"/>
    </source>
</evidence>
<evidence type="ECO:0000256" key="8">
    <source>
        <dbReference type="ARBA" id="ARBA00023136"/>
    </source>
</evidence>
<comment type="subcellular location">
    <subcellularLocation>
        <location evidence="1">Cell inner membrane</location>
        <topology evidence="1">Multi-pass membrane protein</topology>
    </subcellularLocation>
</comment>
<dbReference type="CDD" id="cd13131">
    <property type="entry name" value="MATE_NorM_like"/>
    <property type="match status" value="1"/>
</dbReference>
<keyword evidence="8 10" id="KW-0472">Membrane</keyword>
<feature type="transmembrane region" description="Helical" evidence="10">
    <location>
        <begin position="357"/>
        <end position="376"/>
    </location>
</feature>
<dbReference type="PANTHER" id="PTHR43298">
    <property type="entry name" value="MULTIDRUG RESISTANCE PROTEIN NORM-RELATED"/>
    <property type="match status" value="1"/>
</dbReference>
<evidence type="ECO:0000256" key="3">
    <source>
        <dbReference type="ARBA" id="ARBA00022449"/>
    </source>
</evidence>
<keyword evidence="6 10" id="KW-1133">Transmembrane helix</keyword>
<feature type="transmembrane region" description="Helical" evidence="10">
    <location>
        <begin position="101"/>
        <end position="122"/>
    </location>
</feature>
<evidence type="ECO:0000256" key="4">
    <source>
        <dbReference type="ARBA" id="ARBA00022475"/>
    </source>
</evidence>
<evidence type="ECO:0000256" key="7">
    <source>
        <dbReference type="ARBA" id="ARBA00023065"/>
    </source>
</evidence>
<evidence type="ECO:0000313" key="12">
    <source>
        <dbReference type="Proteomes" id="UP001356170"/>
    </source>
</evidence>
<feature type="transmembrane region" description="Helical" evidence="10">
    <location>
        <begin position="172"/>
        <end position="195"/>
    </location>
</feature>
<feature type="transmembrane region" description="Helical" evidence="10">
    <location>
        <begin position="285"/>
        <end position="304"/>
    </location>
</feature>
<dbReference type="NCBIfam" id="TIGR00797">
    <property type="entry name" value="matE"/>
    <property type="match status" value="1"/>
</dbReference>
<feature type="transmembrane region" description="Helical" evidence="10">
    <location>
        <begin position="325"/>
        <end position="345"/>
    </location>
</feature>
<gene>
    <name evidence="11" type="ORF">V3390_04195</name>
</gene>
<protein>
    <recommendedName>
        <fullName evidence="9">Multidrug-efflux transporter</fullName>
    </recommendedName>
</protein>
<evidence type="ECO:0000256" key="2">
    <source>
        <dbReference type="ARBA" id="ARBA00022448"/>
    </source>
</evidence>
<reference evidence="11 12" key="1">
    <citation type="submission" date="2024-01" db="EMBL/GenBank/DDBJ databases">
        <title>Novel species of the genus Luteimonas isolated from rivers.</title>
        <authorList>
            <person name="Lu H."/>
        </authorList>
    </citation>
    <scope>NUCLEOTIDE SEQUENCE [LARGE SCALE GENOMIC DNA]</scope>
    <source>
        <strain evidence="11 12">FXH3W</strain>
    </source>
</reference>
<evidence type="ECO:0000256" key="6">
    <source>
        <dbReference type="ARBA" id="ARBA00022989"/>
    </source>
</evidence>
<dbReference type="InterPro" id="IPR048279">
    <property type="entry name" value="MdtK-like"/>
</dbReference>
<dbReference type="RefSeq" id="WP_331703479.1">
    <property type="nucleotide sequence ID" value="NZ_JAZHBO010000001.1"/>
</dbReference>
<dbReference type="EMBL" id="JAZHBO010000001">
    <property type="protein sequence ID" value="MEF2155433.1"/>
    <property type="molecule type" value="Genomic_DNA"/>
</dbReference>
<feature type="transmembrane region" description="Helical" evidence="10">
    <location>
        <begin position="243"/>
        <end position="265"/>
    </location>
</feature>
<keyword evidence="7" id="KW-0406">Ion transport</keyword>
<name>A0ABU7UZN2_9GAMM</name>
<dbReference type="InterPro" id="IPR050222">
    <property type="entry name" value="MATE_MdtK"/>
</dbReference>
<evidence type="ECO:0000256" key="9">
    <source>
        <dbReference type="ARBA" id="ARBA00031636"/>
    </source>
</evidence>
<feature type="transmembrane region" description="Helical" evidence="10">
    <location>
        <begin position="425"/>
        <end position="443"/>
    </location>
</feature>
<feature type="transmembrane region" description="Helical" evidence="10">
    <location>
        <begin position="21"/>
        <end position="41"/>
    </location>
</feature>
<keyword evidence="3" id="KW-0050">Antiport</keyword>
<keyword evidence="12" id="KW-1185">Reference proteome</keyword>
<proteinExistence type="predicted"/>
<keyword evidence="2" id="KW-0813">Transport</keyword>
<feature type="transmembrane region" description="Helical" evidence="10">
    <location>
        <begin position="397"/>
        <end position="419"/>
    </location>
</feature>
<dbReference type="Proteomes" id="UP001356170">
    <property type="component" value="Unassembled WGS sequence"/>
</dbReference>
<keyword evidence="5 10" id="KW-0812">Transmembrane</keyword>